<dbReference type="RefSeq" id="WP_011400043.1">
    <property type="nucleotide sequence ID" value="NC_007645.1"/>
</dbReference>
<evidence type="ECO:0000313" key="3">
    <source>
        <dbReference type="Proteomes" id="UP000000238"/>
    </source>
</evidence>
<keyword evidence="3" id="KW-1185">Reference proteome</keyword>
<dbReference type="EMBL" id="CP000155">
    <property type="protein sequence ID" value="ABC32989.1"/>
    <property type="molecule type" value="Genomic_DNA"/>
</dbReference>
<evidence type="ECO:0000313" key="2">
    <source>
        <dbReference type="EMBL" id="ABC32989.1"/>
    </source>
</evidence>
<dbReference type="Proteomes" id="UP000000238">
    <property type="component" value="Chromosome"/>
</dbReference>
<dbReference type="KEGG" id="hch:HCH_06343"/>
<accession>Q2S8N5</accession>
<reference evidence="2 3" key="1">
    <citation type="journal article" date="2005" name="Nucleic Acids Res.">
        <title>Genomic blueprint of Hahella chejuensis, a marine microbe producing an algicidal agent.</title>
        <authorList>
            <person name="Jeong H."/>
            <person name="Yim J.H."/>
            <person name="Lee C."/>
            <person name="Choi S.-H."/>
            <person name="Park Y.K."/>
            <person name="Yoon S.H."/>
            <person name="Hur C.-G."/>
            <person name="Kang H.-Y."/>
            <person name="Kim D."/>
            <person name="Lee H.H."/>
            <person name="Park K.H."/>
            <person name="Park S.-H."/>
            <person name="Park H.-S."/>
            <person name="Lee H.K."/>
            <person name="Oh T.K."/>
            <person name="Kim J.F."/>
        </authorList>
    </citation>
    <scope>NUCLEOTIDE SEQUENCE [LARGE SCALE GENOMIC DNA]</scope>
    <source>
        <strain evidence="2 3">KCTC 2396</strain>
    </source>
</reference>
<gene>
    <name evidence="2" type="ordered locus">HCH_06343</name>
</gene>
<organism evidence="2 3">
    <name type="scientific">Hahella chejuensis (strain KCTC 2396)</name>
    <dbReference type="NCBI Taxonomy" id="349521"/>
    <lineage>
        <taxon>Bacteria</taxon>
        <taxon>Pseudomonadati</taxon>
        <taxon>Pseudomonadota</taxon>
        <taxon>Gammaproteobacteria</taxon>
        <taxon>Oceanospirillales</taxon>
        <taxon>Hahellaceae</taxon>
        <taxon>Hahella</taxon>
    </lineage>
</organism>
<name>Q2S8N5_HAHCH</name>
<sequence>MGKLKSYQEQIQDAVEKGIKTVEEQHRTLAAKPFEYAEKIEQEAKNLSVKSVREMHDQMLDNIYSSFLAWNKRVNDFAADLVAKIEGAEKDSDDEANKSKATAKKTTKTAEKPASKTTEEEAAA</sequence>
<proteinExistence type="predicted"/>
<dbReference type="STRING" id="349521.HCH_06343"/>
<protein>
    <submittedName>
        <fullName evidence="2">Uncharacterized protein</fullName>
    </submittedName>
</protein>
<dbReference type="eggNOG" id="ENOG5033D6M">
    <property type="taxonomic scope" value="Bacteria"/>
</dbReference>
<evidence type="ECO:0000256" key="1">
    <source>
        <dbReference type="SAM" id="MobiDB-lite"/>
    </source>
</evidence>
<dbReference type="AlphaFoldDB" id="Q2S8N5"/>
<feature type="compositionally biased region" description="Basic and acidic residues" evidence="1">
    <location>
        <begin position="86"/>
        <end position="98"/>
    </location>
</feature>
<feature type="compositionally biased region" description="Basic and acidic residues" evidence="1">
    <location>
        <begin position="108"/>
        <end position="124"/>
    </location>
</feature>
<dbReference type="OrthoDB" id="6371887at2"/>
<dbReference type="HOGENOM" id="CLU_1832767_0_0_6"/>
<feature type="region of interest" description="Disordered" evidence="1">
    <location>
        <begin position="86"/>
        <end position="124"/>
    </location>
</feature>